<sequence length="399" mass="46125">MEDLEGGDYDLFPFVGLPLPAIPYFDLLDFPFDEAYGDEVWAHTLTPQKLRVRAPGEGIHEIRYKMNLYSPQFVARQFGFAQALPAPTYFNLEDQLVQYEIDHTDEFAQAIEVAEERAENYQRVSDLVRCCYCNSPDLPLARYCPLCGFHAPSYGFVFDKSRDDSQSPLRPLVKMRLTRENYPYSYKECFVPLSNRCGTYSYSTKSFDDWWSNYFSSHFPPLEQVLVNMGLHSVIQSAPMSKNTKGKHIDEILSFEKFYKVKWNVKLFRPTIHSALEVSKRKKAAHEDRCFKNYLKAKTIDPLVCREHFMKPFKYLLFPNAQFGNADRLPDPVKGPLSLDYITNPLSPHLCRVTSTPYEWCLEMDHLIFGYTRIEGYPPGANPIIITGTTSDPQKSVEQ</sequence>
<proteinExistence type="predicted"/>
<gene>
    <name evidence="1" type="ORF">PIB30_083876</name>
</gene>
<protein>
    <submittedName>
        <fullName evidence="1">Uncharacterized protein</fullName>
    </submittedName>
</protein>
<evidence type="ECO:0000313" key="1">
    <source>
        <dbReference type="EMBL" id="MED6163833.1"/>
    </source>
</evidence>
<keyword evidence="2" id="KW-1185">Reference proteome</keyword>
<evidence type="ECO:0000313" key="2">
    <source>
        <dbReference type="Proteomes" id="UP001341840"/>
    </source>
</evidence>
<accession>A0ABU6UW38</accession>
<dbReference type="EMBL" id="JASCZI010122171">
    <property type="protein sequence ID" value="MED6163833.1"/>
    <property type="molecule type" value="Genomic_DNA"/>
</dbReference>
<reference evidence="1 2" key="1">
    <citation type="journal article" date="2023" name="Plants (Basel)">
        <title>Bridging the Gap: Combining Genomics and Transcriptomics Approaches to Understand Stylosanthes scabra, an Orphan Legume from the Brazilian Caatinga.</title>
        <authorList>
            <person name="Ferreira-Neto J.R.C."/>
            <person name="da Silva M.D."/>
            <person name="Binneck E."/>
            <person name="de Melo N.F."/>
            <person name="da Silva R.H."/>
            <person name="de Melo A.L.T.M."/>
            <person name="Pandolfi V."/>
            <person name="Bustamante F.O."/>
            <person name="Brasileiro-Vidal A.C."/>
            <person name="Benko-Iseppon A.M."/>
        </authorList>
    </citation>
    <scope>NUCLEOTIDE SEQUENCE [LARGE SCALE GENOMIC DNA]</scope>
    <source>
        <tissue evidence="1">Leaves</tissue>
    </source>
</reference>
<dbReference type="Proteomes" id="UP001341840">
    <property type="component" value="Unassembled WGS sequence"/>
</dbReference>
<name>A0ABU6UW38_9FABA</name>
<organism evidence="1 2">
    <name type="scientific">Stylosanthes scabra</name>
    <dbReference type="NCBI Taxonomy" id="79078"/>
    <lineage>
        <taxon>Eukaryota</taxon>
        <taxon>Viridiplantae</taxon>
        <taxon>Streptophyta</taxon>
        <taxon>Embryophyta</taxon>
        <taxon>Tracheophyta</taxon>
        <taxon>Spermatophyta</taxon>
        <taxon>Magnoliopsida</taxon>
        <taxon>eudicotyledons</taxon>
        <taxon>Gunneridae</taxon>
        <taxon>Pentapetalae</taxon>
        <taxon>rosids</taxon>
        <taxon>fabids</taxon>
        <taxon>Fabales</taxon>
        <taxon>Fabaceae</taxon>
        <taxon>Papilionoideae</taxon>
        <taxon>50 kb inversion clade</taxon>
        <taxon>dalbergioids sensu lato</taxon>
        <taxon>Dalbergieae</taxon>
        <taxon>Pterocarpus clade</taxon>
        <taxon>Stylosanthes</taxon>
    </lineage>
</organism>
<comment type="caution">
    <text evidence="1">The sequence shown here is derived from an EMBL/GenBank/DDBJ whole genome shotgun (WGS) entry which is preliminary data.</text>
</comment>